<evidence type="ECO:0000256" key="5">
    <source>
        <dbReference type="ARBA" id="ARBA00022692"/>
    </source>
</evidence>
<dbReference type="Pfam" id="PF00528">
    <property type="entry name" value="BPD_transp_1"/>
    <property type="match status" value="1"/>
</dbReference>
<dbReference type="InterPro" id="IPR000515">
    <property type="entry name" value="MetI-like"/>
</dbReference>
<evidence type="ECO:0000256" key="3">
    <source>
        <dbReference type="ARBA" id="ARBA00022448"/>
    </source>
</evidence>
<keyword evidence="6 8" id="KW-1133">Transmembrane helix</keyword>
<dbReference type="EMBL" id="JACIDS010000004">
    <property type="protein sequence ID" value="MBB3932505.1"/>
    <property type="molecule type" value="Genomic_DNA"/>
</dbReference>
<evidence type="ECO:0000313" key="10">
    <source>
        <dbReference type="EMBL" id="MBB3932505.1"/>
    </source>
</evidence>
<proteinExistence type="inferred from homology"/>
<sequence>MRSSTPLLFLLPAVALSAVVFLAPFAWLIYASFKTQGAGSLLMADGLTVKNYARLVADSYFAAAFVRTIGLSALTTLLTLVVGLPVARLIATGSGRAKGLLLALMLVPLVCGALLPSLGMIHLLGPLGVVNGTLKLLGLTTSSIKFLGTTGGVVLGLVQAFLPLMVLPLVNTLSRLPRDVEHAASSLGASPLRVWRRVILPLAMPGIVAGAVLVFSAAFTAFVTPQVLGQGKIATFGTVAYQQAALVLDWPFASTLAVVVLVAIGLALILSAQFDRLLRRRRLAA</sequence>
<protein>
    <submittedName>
        <fullName evidence="10">ABC-type spermidine/putrescine transport system permease subunit I</fullName>
    </submittedName>
</protein>
<comment type="similarity">
    <text evidence="2">Belongs to the binding-protein-dependent transport system permease family. CysTW subfamily.</text>
</comment>
<dbReference type="Gene3D" id="1.10.3720.10">
    <property type="entry name" value="MetI-like"/>
    <property type="match status" value="1"/>
</dbReference>
<feature type="domain" description="ABC transmembrane type-1" evidence="9">
    <location>
        <begin position="65"/>
        <end position="271"/>
    </location>
</feature>
<dbReference type="RefSeq" id="WP_183400127.1">
    <property type="nucleotide sequence ID" value="NZ_JACIDS010000004.1"/>
</dbReference>
<dbReference type="CDD" id="cd06261">
    <property type="entry name" value="TM_PBP2"/>
    <property type="match status" value="1"/>
</dbReference>
<feature type="transmembrane region" description="Helical" evidence="8">
    <location>
        <begin position="250"/>
        <end position="272"/>
    </location>
</feature>
<dbReference type="InterPro" id="IPR035906">
    <property type="entry name" value="MetI-like_sf"/>
</dbReference>
<keyword evidence="7 8" id="KW-0472">Membrane</keyword>
<keyword evidence="5 8" id="KW-0812">Transmembrane</keyword>
<gene>
    <name evidence="10" type="ORF">GGR25_003563</name>
</gene>
<dbReference type="GO" id="GO:0005886">
    <property type="term" value="C:plasma membrane"/>
    <property type="evidence" value="ECO:0007669"/>
    <property type="project" value="UniProtKB-SubCell"/>
</dbReference>
<evidence type="ECO:0000256" key="7">
    <source>
        <dbReference type="ARBA" id="ARBA00023136"/>
    </source>
</evidence>
<evidence type="ECO:0000259" key="9">
    <source>
        <dbReference type="PROSITE" id="PS50928"/>
    </source>
</evidence>
<feature type="transmembrane region" description="Helical" evidence="8">
    <location>
        <begin position="99"/>
        <end position="124"/>
    </location>
</feature>
<dbReference type="Proteomes" id="UP000553963">
    <property type="component" value="Unassembled WGS sequence"/>
</dbReference>
<dbReference type="GO" id="GO:0055085">
    <property type="term" value="P:transmembrane transport"/>
    <property type="evidence" value="ECO:0007669"/>
    <property type="project" value="InterPro"/>
</dbReference>
<dbReference type="PROSITE" id="PS50928">
    <property type="entry name" value="ABC_TM1"/>
    <property type="match status" value="1"/>
</dbReference>
<keyword evidence="11" id="KW-1185">Reference proteome</keyword>
<name>A0A840AVP0_9HYPH</name>
<reference evidence="10 11" key="1">
    <citation type="submission" date="2020-08" db="EMBL/GenBank/DDBJ databases">
        <title>Genomic Encyclopedia of Type Strains, Phase IV (KMG-IV): sequencing the most valuable type-strain genomes for metagenomic binning, comparative biology and taxonomic classification.</title>
        <authorList>
            <person name="Goeker M."/>
        </authorList>
    </citation>
    <scope>NUCLEOTIDE SEQUENCE [LARGE SCALE GENOMIC DNA]</scope>
    <source>
        <strain evidence="10 11">DSM 25966</strain>
    </source>
</reference>
<feature type="transmembrane region" description="Helical" evidence="8">
    <location>
        <begin position="144"/>
        <end position="170"/>
    </location>
</feature>
<evidence type="ECO:0000256" key="1">
    <source>
        <dbReference type="ARBA" id="ARBA00004651"/>
    </source>
</evidence>
<dbReference type="AlphaFoldDB" id="A0A840AVP0"/>
<comment type="caution">
    <text evidence="10">The sequence shown here is derived from an EMBL/GenBank/DDBJ whole genome shotgun (WGS) entry which is preliminary data.</text>
</comment>
<keyword evidence="4" id="KW-1003">Cell membrane</keyword>
<evidence type="ECO:0000256" key="4">
    <source>
        <dbReference type="ARBA" id="ARBA00022475"/>
    </source>
</evidence>
<feature type="transmembrane region" description="Helical" evidence="8">
    <location>
        <begin position="60"/>
        <end position="87"/>
    </location>
</feature>
<comment type="subcellular location">
    <subcellularLocation>
        <location evidence="1 8">Cell membrane</location>
        <topology evidence="1 8">Multi-pass membrane protein</topology>
    </subcellularLocation>
</comment>
<organism evidence="10 11">
    <name type="scientific">Kaistia hirudinis</name>
    <dbReference type="NCBI Taxonomy" id="1293440"/>
    <lineage>
        <taxon>Bacteria</taxon>
        <taxon>Pseudomonadati</taxon>
        <taxon>Pseudomonadota</taxon>
        <taxon>Alphaproteobacteria</taxon>
        <taxon>Hyphomicrobiales</taxon>
        <taxon>Kaistiaceae</taxon>
        <taxon>Kaistia</taxon>
    </lineage>
</organism>
<dbReference type="PANTHER" id="PTHR42929:SF5">
    <property type="entry name" value="ABC TRANSPORTER PERMEASE PROTEIN"/>
    <property type="match status" value="1"/>
</dbReference>
<feature type="transmembrane region" description="Helical" evidence="8">
    <location>
        <begin position="198"/>
        <end position="222"/>
    </location>
</feature>
<keyword evidence="3 8" id="KW-0813">Transport</keyword>
<evidence type="ECO:0000313" key="11">
    <source>
        <dbReference type="Proteomes" id="UP000553963"/>
    </source>
</evidence>
<dbReference type="SUPFAM" id="SSF161098">
    <property type="entry name" value="MetI-like"/>
    <property type="match status" value="1"/>
</dbReference>
<accession>A0A840AVP0</accession>
<evidence type="ECO:0000256" key="2">
    <source>
        <dbReference type="ARBA" id="ARBA00007069"/>
    </source>
</evidence>
<evidence type="ECO:0000256" key="8">
    <source>
        <dbReference type="RuleBase" id="RU363032"/>
    </source>
</evidence>
<dbReference type="PANTHER" id="PTHR42929">
    <property type="entry name" value="INNER MEMBRANE ABC TRANSPORTER PERMEASE PROTEIN YDCU-RELATED-RELATED"/>
    <property type="match status" value="1"/>
</dbReference>
<evidence type="ECO:0000256" key="6">
    <source>
        <dbReference type="ARBA" id="ARBA00022989"/>
    </source>
</evidence>